<feature type="region of interest" description="Disordered" evidence="1">
    <location>
        <begin position="446"/>
        <end position="492"/>
    </location>
</feature>
<protein>
    <submittedName>
        <fullName evidence="2">Protein FAM222A</fullName>
    </submittedName>
</protein>
<feature type="compositionally biased region" description="Basic residues" evidence="1">
    <location>
        <begin position="1"/>
        <end position="12"/>
    </location>
</feature>
<evidence type="ECO:0000313" key="2">
    <source>
        <dbReference type="EMBL" id="CAK6959483.1"/>
    </source>
</evidence>
<reference evidence="2 3" key="1">
    <citation type="submission" date="2024-01" db="EMBL/GenBank/DDBJ databases">
        <authorList>
            <person name="Alioto T."/>
            <person name="Alioto T."/>
            <person name="Gomez Garrido J."/>
        </authorList>
    </citation>
    <scope>NUCLEOTIDE SEQUENCE [LARGE SCALE GENOMIC DNA]</scope>
</reference>
<evidence type="ECO:0000313" key="3">
    <source>
        <dbReference type="Proteomes" id="UP001314229"/>
    </source>
</evidence>
<gene>
    <name evidence="2" type="ORF">FSCOSCO3_A015810</name>
</gene>
<dbReference type="Pfam" id="PF15258">
    <property type="entry name" value="FAM222A"/>
    <property type="match status" value="1"/>
</dbReference>
<feature type="compositionally biased region" description="Basic and acidic residues" evidence="1">
    <location>
        <begin position="34"/>
        <end position="43"/>
    </location>
</feature>
<feature type="region of interest" description="Disordered" evidence="1">
    <location>
        <begin position="1"/>
        <end position="43"/>
    </location>
</feature>
<keyword evidence="3" id="KW-1185">Reference proteome</keyword>
<sequence>MKHKPMQGKHNRAFQCSSRNQWRDRKGNTPSDEENNRGEPKINKPYDKTKLCLPRLCAALTNYHAGLYPETAEPLIAASGLHTQKPRCSTAAITAASTAATHPQRGASLHDFSTANSPLSIKIFPSDVRVPQHKQLNKTVNGLDTTGRYSPYSHPYSGGSRGLLAVVKASVVVKSVVKNHEGRRTKHTNTQTSVAPYNNPLNNGYTARHGHKVYHISSCKRPDVPIETLCSSAGMASGDQSLAPQSQLAEVQSLMREMSRVPHSQALQLGGEARASPSLQAVAAVAHSDSDFILGVPPQSSLAFTGAVLPTQSADVAKAGYLEKGDYRVWQHKHQIQPQPYQQGAVRMYSGAPGHRAVDTGVGQSPETGLPLACSSQLSYRLHPPSVGTGQERVSGSSVNCASMQGEFSVGQYFAPLWDSVVATPNSDCYTSQVLATGTCSARPRDLGLSHLHPHLHPNRHQQHHHHHHHHQQHPQHHQPQLHPPPLPHTQAYNACGLPNPSLCHAAVLSSSLQSLECLISEIHPRCIKEHMLGRGYEAMGMPQLLEHHQQSHIQLPVYR</sequence>
<dbReference type="AlphaFoldDB" id="A0AAV1NJX0"/>
<comment type="caution">
    <text evidence="2">The sequence shown here is derived from an EMBL/GenBank/DDBJ whole genome shotgun (WGS) entry which is preliminary data.</text>
</comment>
<feature type="compositionally biased region" description="Basic residues" evidence="1">
    <location>
        <begin position="452"/>
        <end position="477"/>
    </location>
</feature>
<dbReference type="InterPro" id="IPR029340">
    <property type="entry name" value="FAM222"/>
</dbReference>
<proteinExistence type="predicted"/>
<evidence type="ECO:0000256" key="1">
    <source>
        <dbReference type="SAM" id="MobiDB-lite"/>
    </source>
</evidence>
<dbReference type="PANTHER" id="PTHR16070">
    <property type="entry name" value="PROTEIN FAM222A-RELATED"/>
    <property type="match status" value="1"/>
</dbReference>
<accession>A0AAV1NJX0</accession>
<name>A0AAV1NJX0_SCOSC</name>
<organism evidence="2 3">
    <name type="scientific">Scomber scombrus</name>
    <name type="common">Atlantic mackerel</name>
    <name type="synonym">Scomber vernalis</name>
    <dbReference type="NCBI Taxonomy" id="13677"/>
    <lineage>
        <taxon>Eukaryota</taxon>
        <taxon>Metazoa</taxon>
        <taxon>Chordata</taxon>
        <taxon>Craniata</taxon>
        <taxon>Vertebrata</taxon>
        <taxon>Euteleostomi</taxon>
        <taxon>Actinopterygii</taxon>
        <taxon>Neopterygii</taxon>
        <taxon>Teleostei</taxon>
        <taxon>Neoteleostei</taxon>
        <taxon>Acanthomorphata</taxon>
        <taxon>Pelagiaria</taxon>
        <taxon>Scombriformes</taxon>
        <taxon>Scombridae</taxon>
        <taxon>Scomber</taxon>
    </lineage>
</organism>
<dbReference type="PANTHER" id="PTHR16070:SF2">
    <property type="entry name" value="PROTEIN FAM222A"/>
    <property type="match status" value="1"/>
</dbReference>
<dbReference type="EMBL" id="CAWUFR010000039">
    <property type="protein sequence ID" value="CAK6959483.1"/>
    <property type="molecule type" value="Genomic_DNA"/>
</dbReference>
<dbReference type="Proteomes" id="UP001314229">
    <property type="component" value="Unassembled WGS sequence"/>
</dbReference>